<dbReference type="PANTHER" id="PTHR37315">
    <property type="entry name" value="UPF0311 PROTEIN BLR7842"/>
    <property type="match status" value="1"/>
</dbReference>
<gene>
    <name evidence="2" type="ORF">SGRAN_0440</name>
</gene>
<dbReference type="EMBL" id="CP012199">
    <property type="protein sequence ID" value="AMG72836.1"/>
    <property type="molecule type" value="Genomic_DNA"/>
</dbReference>
<name>A0AA86GIC8_9SPHN</name>
<keyword evidence="3" id="KW-1185">Reference proteome</keyword>
<proteinExistence type="inferred from homology"/>
<dbReference type="KEGG" id="sgi:SGRAN_0440"/>
<dbReference type="InterPro" id="IPR020915">
    <property type="entry name" value="UPF0311"/>
</dbReference>
<dbReference type="Gene3D" id="2.40.160.20">
    <property type="match status" value="1"/>
</dbReference>
<dbReference type="AlphaFoldDB" id="A0AA86GIC8"/>
<dbReference type="RefSeq" id="WP_067180415.1">
    <property type="nucleotide sequence ID" value="NZ_CP012199.1"/>
</dbReference>
<protein>
    <recommendedName>
        <fullName evidence="1">UPF0311 protein SGRAN_0440</fullName>
    </recommendedName>
</protein>
<dbReference type="Pfam" id="PF11578">
    <property type="entry name" value="DUF3237"/>
    <property type="match status" value="1"/>
</dbReference>
<sequence length="167" mass="17788">MTQQDKAPVPAGLESRHLCTVEFDVGGGIIAIGASPFGEQRVGYVTGGRILGPRITGEVLPGGGNWPRSGRIGDAAVGTFDARAVWKTDEGDLIYLTYTGRSLIPDDVRALFADPAKPPVDPSRYYLRIAAVFETASETYGWLNGTLAVGVGEVTSFGVRHVFYEIG</sequence>
<dbReference type="HAMAP" id="MF_00775">
    <property type="entry name" value="UPF0311"/>
    <property type="match status" value="1"/>
</dbReference>
<accession>A0AA86GIC8</accession>
<evidence type="ECO:0000313" key="2">
    <source>
        <dbReference type="EMBL" id="AMG72836.1"/>
    </source>
</evidence>
<reference evidence="2 3" key="1">
    <citation type="journal article" date="2016" name="BMC Genomics">
        <title>Genomic analysis of the nitrate-respiring Sphingopyxis granuli (formerly Sphingomonas macrogoltabida) strain TFA.</title>
        <authorList>
            <person name="Garcia-Romero I."/>
            <person name="Perez-Pulido A.J."/>
            <person name="Gonzalez-Flores Y.E."/>
            <person name="Reyes-Ramirez F."/>
            <person name="Santero E."/>
            <person name="Floriano B."/>
        </authorList>
    </citation>
    <scope>NUCLEOTIDE SEQUENCE [LARGE SCALE GENOMIC DNA]</scope>
    <source>
        <strain evidence="2 3">TFA</strain>
    </source>
</reference>
<dbReference type="PANTHER" id="PTHR37315:SF1">
    <property type="entry name" value="UPF0311 PROTEIN BLR7842"/>
    <property type="match status" value="1"/>
</dbReference>
<evidence type="ECO:0000256" key="1">
    <source>
        <dbReference type="HAMAP-Rule" id="MF_00775"/>
    </source>
</evidence>
<dbReference type="Proteomes" id="UP000058599">
    <property type="component" value="Chromosome"/>
</dbReference>
<comment type="similarity">
    <text evidence="1">Belongs to the UPF0311 family.</text>
</comment>
<organism evidence="2 3">
    <name type="scientific">Sphingopyxis granuli</name>
    <dbReference type="NCBI Taxonomy" id="267128"/>
    <lineage>
        <taxon>Bacteria</taxon>
        <taxon>Pseudomonadati</taxon>
        <taxon>Pseudomonadota</taxon>
        <taxon>Alphaproteobacteria</taxon>
        <taxon>Sphingomonadales</taxon>
        <taxon>Sphingomonadaceae</taxon>
        <taxon>Sphingopyxis</taxon>
    </lineage>
</organism>
<evidence type="ECO:0000313" key="3">
    <source>
        <dbReference type="Proteomes" id="UP000058599"/>
    </source>
</evidence>